<evidence type="ECO:0000256" key="2">
    <source>
        <dbReference type="ARBA" id="ARBA00022670"/>
    </source>
</evidence>
<dbReference type="InterPro" id="IPR037045">
    <property type="entry name" value="S8pro/Inhibitor_I9_sf"/>
</dbReference>
<sequence>TIKIHLHYPRVENPQVEHLRLPQRLVLLHPQLSFNHHPPPPKLLYSYTLSSTGFAAHLTAAQVSELWRHPAVLTIVPDKVHHLHTTRTPQFLGLEQRTGLWPKSHYASNVIIGVLDTGIWPELPSFSDEGYDPVPATWKGSCEAGPHFPATSCNRKIIGARAFFQGYEAAKGPINETKDSKSPRDTEGHGTHTASTAAGSVVSNAELFDYARGEAMGMATKARIAAYKICWTLGCYDSDMLAAIDQAIADGVHIISLSVGVKKSDSSYVNDNIAIGGLHAAQRGVLMSCSAGNSGPNPFTAVNIAPWILTVGASTIDREFSAHVELGDGRKFSGASLYAGEALDDSVYLKLVNGADCGSRFCVAGELNSSKVAGKMVVCDRGGASGRVAKDEVVKQAGGVAMILTNTAESGEELVADSHIIPATLVGQIAGDKIKDYVSSVPNPTATIKFKGTVTGPSPSAPRVAAFSSRGPNRVTPEILKPDVIGPGVNILAGWTGAVGPSGLKKIDQRRVEFNVMSGTSMSCPHVSGLATLLRNTYPSWSPAAVKSALMTTAYYLDNSKKNFTDLATGKQSSLFVHGSGHVDPNKALNPGLVYDIDVSDYIAFLCSIGYGSKDIAIFLRDPVTIDCGARNLSSPGSLNYPSFSVVFESGKTRLNTLGW</sequence>
<dbReference type="Gene3D" id="3.40.50.200">
    <property type="entry name" value="Peptidase S8/S53 domain"/>
    <property type="match status" value="1"/>
</dbReference>
<feature type="region of interest" description="Disordered" evidence="8">
    <location>
        <begin position="173"/>
        <end position="196"/>
    </location>
</feature>
<dbReference type="InterPro" id="IPR034197">
    <property type="entry name" value="Peptidases_S8_3"/>
</dbReference>
<feature type="compositionally biased region" description="Basic and acidic residues" evidence="8">
    <location>
        <begin position="176"/>
        <end position="190"/>
    </location>
</feature>
<evidence type="ECO:0000259" key="9">
    <source>
        <dbReference type="Pfam" id="PF00082"/>
    </source>
</evidence>
<dbReference type="CDD" id="cd02120">
    <property type="entry name" value="PA_subtilisin_like"/>
    <property type="match status" value="1"/>
</dbReference>
<dbReference type="PROSITE" id="PS00138">
    <property type="entry name" value="SUBTILASE_SER"/>
    <property type="match status" value="1"/>
</dbReference>
<feature type="domain" description="Inhibitor I9" evidence="11">
    <location>
        <begin position="37"/>
        <end position="84"/>
    </location>
</feature>
<dbReference type="Pfam" id="PF00082">
    <property type="entry name" value="Peptidase_S8"/>
    <property type="match status" value="1"/>
</dbReference>
<feature type="domain" description="PA" evidence="10">
    <location>
        <begin position="350"/>
        <end position="434"/>
    </location>
</feature>
<dbReference type="InterPro" id="IPR036852">
    <property type="entry name" value="Peptidase_S8/S53_dom_sf"/>
</dbReference>
<dbReference type="PRINTS" id="PR00723">
    <property type="entry name" value="SUBTILISIN"/>
</dbReference>
<protein>
    <submittedName>
        <fullName evidence="12">Uncharacterized protein</fullName>
    </submittedName>
</protein>
<comment type="similarity">
    <text evidence="1 7">Belongs to the peptidase S8 family.</text>
</comment>
<evidence type="ECO:0000256" key="4">
    <source>
        <dbReference type="ARBA" id="ARBA00022801"/>
    </source>
</evidence>
<keyword evidence="2 7" id="KW-0645">Protease</keyword>
<evidence type="ECO:0000256" key="7">
    <source>
        <dbReference type="PROSITE-ProRule" id="PRU01240"/>
    </source>
</evidence>
<dbReference type="InterPro" id="IPR045051">
    <property type="entry name" value="SBT"/>
</dbReference>
<evidence type="ECO:0000256" key="5">
    <source>
        <dbReference type="ARBA" id="ARBA00022825"/>
    </source>
</evidence>
<name>A0A803LDG8_CHEQI</name>
<dbReference type="AlphaFoldDB" id="A0A803LDG8"/>
<feature type="active site" description="Charge relay system" evidence="6 7">
    <location>
        <position position="116"/>
    </location>
</feature>
<dbReference type="Gramene" id="AUR62009907-RA">
    <property type="protein sequence ID" value="AUR62009907-RA:cds"/>
    <property type="gene ID" value="AUR62009907"/>
</dbReference>
<keyword evidence="3" id="KW-0732">Signal</keyword>
<evidence type="ECO:0000313" key="12">
    <source>
        <dbReference type="EnsemblPlants" id="AUR62009907-RA:cds"/>
    </source>
</evidence>
<dbReference type="Gene3D" id="2.60.40.2310">
    <property type="match status" value="1"/>
</dbReference>
<evidence type="ECO:0000256" key="1">
    <source>
        <dbReference type="ARBA" id="ARBA00011073"/>
    </source>
</evidence>
<dbReference type="PROSITE" id="PS51892">
    <property type="entry name" value="SUBTILASE"/>
    <property type="match status" value="1"/>
</dbReference>
<keyword evidence="13" id="KW-1185">Reference proteome</keyword>
<dbReference type="InterPro" id="IPR003137">
    <property type="entry name" value="PA_domain"/>
</dbReference>
<feature type="domain" description="Peptidase S8/S53" evidence="9">
    <location>
        <begin position="108"/>
        <end position="578"/>
    </location>
</feature>
<evidence type="ECO:0000259" key="10">
    <source>
        <dbReference type="Pfam" id="PF02225"/>
    </source>
</evidence>
<organism evidence="12 13">
    <name type="scientific">Chenopodium quinoa</name>
    <name type="common">Quinoa</name>
    <dbReference type="NCBI Taxonomy" id="63459"/>
    <lineage>
        <taxon>Eukaryota</taxon>
        <taxon>Viridiplantae</taxon>
        <taxon>Streptophyta</taxon>
        <taxon>Embryophyta</taxon>
        <taxon>Tracheophyta</taxon>
        <taxon>Spermatophyta</taxon>
        <taxon>Magnoliopsida</taxon>
        <taxon>eudicotyledons</taxon>
        <taxon>Gunneridae</taxon>
        <taxon>Pentapetalae</taxon>
        <taxon>Caryophyllales</taxon>
        <taxon>Chenopodiaceae</taxon>
        <taxon>Chenopodioideae</taxon>
        <taxon>Atripliceae</taxon>
        <taxon>Chenopodium</taxon>
    </lineage>
</organism>
<keyword evidence="5 7" id="KW-0720">Serine protease</keyword>
<dbReference type="PANTHER" id="PTHR10795">
    <property type="entry name" value="PROPROTEIN CONVERTASE SUBTILISIN/KEXIN"/>
    <property type="match status" value="1"/>
</dbReference>
<dbReference type="InterPro" id="IPR000209">
    <property type="entry name" value="Peptidase_S8/S53_dom"/>
</dbReference>
<dbReference type="FunFam" id="3.40.50.200:FF:000006">
    <property type="entry name" value="Subtilisin-like protease SBT1.5"/>
    <property type="match status" value="1"/>
</dbReference>
<dbReference type="CDD" id="cd04852">
    <property type="entry name" value="Peptidases_S8_3"/>
    <property type="match status" value="1"/>
</dbReference>
<accession>A0A803LDG8</accession>
<evidence type="ECO:0000256" key="6">
    <source>
        <dbReference type="PIRSR" id="PIRSR615500-1"/>
    </source>
</evidence>
<dbReference type="SUPFAM" id="SSF52743">
    <property type="entry name" value="Subtilisin-like"/>
    <property type="match status" value="1"/>
</dbReference>
<dbReference type="EnsemblPlants" id="AUR62009907-RA">
    <property type="protein sequence ID" value="AUR62009907-RA:cds"/>
    <property type="gene ID" value="AUR62009907"/>
</dbReference>
<dbReference type="GO" id="GO:0004252">
    <property type="term" value="F:serine-type endopeptidase activity"/>
    <property type="evidence" value="ECO:0007669"/>
    <property type="project" value="UniProtKB-UniRule"/>
</dbReference>
<dbReference type="InterPro" id="IPR015500">
    <property type="entry name" value="Peptidase_S8_subtilisin-rel"/>
</dbReference>
<dbReference type="Pfam" id="PF02225">
    <property type="entry name" value="PA"/>
    <property type="match status" value="1"/>
</dbReference>
<evidence type="ECO:0000259" key="11">
    <source>
        <dbReference type="Pfam" id="PF05922"/>
    </source>
</evidence>
<keyword evidence="4 7" id="KW-0378">Hydrolase</keyword>
<feature type="active site" description="Charge relay system" evidence="6 7">
    <location>
        <position position="521"/>
    </location>
</feature>
<dbReference type="GO" id="GO:0006508">
    <property type="term" value="P:proteolysis"/>
    <property type="evidence" value="ECO:0007669"/>
    <property type="project" value="UniProtKB-KW"/>
</dbReference>
<dbReference type="InterPro" id="IPR023828">
    <property type="entry name" value="Peptidase_S8_Ser-AS"/>
</dbReference>
<dbReference type="InterPro" id="IPR010259">
    <property type="entry name" value="S8pro/Inhibitor_I9"/>
</dbReference>
<dbReference type="Gene3D" id="3.30.70.80">
    <property type="entry name" value="Peptidase S8 propeptide/proteinase inhibitor I9"/>
    <property type="match status" value="1"/>
</dbReference>
<dbReference type="OMA" id="CKLEFSG"/>
<reference evidence="12" key="1">
    <citation type="journal article" date="2017" name="Nature">
        <title>The genome of Chenopodium quinoa.</title>
        <authorList>
            <person name="Jarvis D.E."/>
            <person name="Ho Y.S."/>
            <person name="Lightfoot D.J."/>
            <person name="Schmoeckel S.M."/>
            <person name="Li B."/>
            <person name="Borm T.J.A."/>
            <person name="Ohyanagi H."/>
            <person name="Mineta K."/>
            <person name="Michell C.T."/>
            <person name="Saber N."/>
            <person name="Kharbatia N.M."/>
            <person name="Rupper R.R."/>
            <person name="Sharp A.R."/>
            <person name="Dally N."/>
            <person name="Boughton B.A."/>
            <person name="Woo Y.H."/>
            <person name="Gao G."/>
            <person name="Schijlen E.G.W.M."/>
            <person name="Guo X."/>
            <person name="Momin A.A."/>
            <person name="Negrao S."/>
            <person name="Al-Babili S."/>
            <person name="Gehring C."/>
            <person name="Roessner U."/>
            <person name="Jung C."/>
            <person name="Murphy K."/>
            <person name="Arold S.T."/>
            <person name="Gojobori T."/>
            <person name="van der Linden C.G."/>
            <person name="van Loo E.N."/>
            <person name="Jellen E.N."/>
            <person name="Maughan P.J."/>
            <person name="Tester M."/>
        </authorList>
    </citation>
    <scope>NUCLEOTIDE SEQUENCE [LARGE SCALE GENOMIC DNA]</scope>
    <source>
        <strain evidence="12">cv. PI 614886</strain>
    </source>
</reference>
<proteinExistence type="inferred from homology"/>
<dbReference type="Proteomes" id="UP000596660">
    <property type="component" value="Unplaced"/>
</dbReference>
<dbReference type="Gene3D" id="3.50.30.30">
    <property type="match status" value="1"/>
</dbReference>
<evidence type="ECO:0000313" key="13">
    <source>
        <dbReference type="Proteomes" id="UP000596660"/>
    </source>
</evidence>
<evidence type="ECO:0000256" key="3">
    <source>
        <dbReference type="ARBA" id="ARBA00022729"/>
    </source>
</evidence>
<evidence type="ECO:0000256" key="8">
    <source>
        <dbReference type="SAM" id="MobiDB-lite"/>
    </source>
</evidence>
<feature type="active site" description="Charge relay system" evidence="6 7">
    <location>
        <position position="189"/>
    </location>
</feature>
<dbReference type="FunFam" id="3.50.30.30:FF:000005">
    <property type="entry name" value="subtilisin-like protease SBT1.5"/>
    <property type="match status" value="1"/>
</dbReference>
<reference evidence="12" key="2">
    <citation type="submission" date="2021-03" db="UniProtKB">
        <authorList>
            <consortium name="EnsemblPlants"/>
        </authorList>
    </citation>
    <scope>IDENTIFICATION</scope>
</reference>
<dbReference type="Pfam" id="PF05922">
    <property type="entry name" value="Inhibitor_I9"/>
    <property type="match status" value="1"/>
</dbReference>